<evidence type="ECO:0000256" key="1">
    <source>
        <dbReference type="ARBA" id="ARBA00009995"/>
    </source>
</evidence>
<dbReference type="Gene3D" id="3.40.50.2000">
    <property type="entry name" value="Glycogen Phosphorylase B"/>
    <property type="match status" value="2"/>
</dbReference>
<keyword evidence="2" id="KW-0808">Transferase</keyword>
<evidence type="ECO:0000313" key="3">
    <source>
        <dbReference type="EMBL" id="KAL2519221.1"/>
    </source>
</evidence>
<gene>
    <name evidence="3" type="ORF">Adt_15468</name>
</gene>
<keyword evidence="4" id="KW-1185">Reference proteome</keyword>
<protein>
    <submittedName>
        <fullName evidence="3">UDP-glycosyltransferase 89A2</fullName>
    </submittedName>
</protein>
<dbReference type="CDD" id="cd03784">
    <property type="entry name" value="GT1_Gtf-like"/>
    <property type="match status" value="1"/>
</dbReference>
<sequence length="466" mass="51674">MASSKNGVHILVFPYPAQGHMLPLLHLTYHLSIRGVAITILVTPKNLPILTPLLSTNPSIQTLVFPFPEHPQIPPGVENVKDIGNHGNIPIILALSKLQGQIIRWFESHSNPPVAILSDFFLGWTHHLAQKIGIPRIAFYASGAFLTACFDRLWRNPAAGNPGSEIKFEDLPNAPRFPWDQVPTLFRRYKEAESDPSFELLQNSMAANGLSWAFVFNTFYDLENEYLEFLREKFGFQRIYSIGPLNLLDGPEQMNVKSDSINGEVFSYLDGCPDESVLYVCFGSQKVLKKAQMEALANGLERSGVRFMWVAKPLTAEQVAEGFGSVPEGYEKRVMGRGFIIRGWAPQVQILNHPAVGGFLSHCGWNSVVEAIAAGVMILGWPMEADQFVDAKLMVDYLGAAIRVCEGGDTVPDSDELAKKITESMSRDTTQRVRAKELREKAMEAVKVGGSSDRDMDGLVKDLAQL</sequence>
<dbReference type="PANTHER" id="PTHR48047:SF28">
    <property type="entry name" value="F11M15.8 PROTEIN"/>
    <property type="match status" value="1"/>
</dbReference>
<accession>A0ABD1U2J3</accession>
<dbReference type="AlphaFoldDB" id="A0ABD1U2J3"/>
<comment type="caution">
    <text evidence="3">The sequence shown here is derived from an EMBL/GenBank/DDBJ whole genome shotgun (WGS) entry which is preliminary data.</text>
</comment>
<dbReference type="Proteomes" id="UP001604336">
    <property type="component" value="Unassembled WGS sequence"/>
</dbReference>
<name>A0ABD1U2J3_9LAMI</name>
<dbReference type="SUPFAM" id="SSF53756">
    <property type="entry name" value="UDP-Glycosyltransferase/glycogen phosphorylase"/>
    <property type="match status" value="1"/>
</dbReference>
<dbReference type="EMBL" id="JBFOLK010000004">
    <property type="protein sequence ID" value="KAL2519221.1"/>
    <property type="molecule type" value="Genomic_DNA"/>
</dbReference>
<reference evidence="4" key="1">
    <citation type="submission" date="2024-07" db="EMBL/GenBank/DDBJ databases">
        <title>Two chromosome-level genome assemblies of Korean endemic species Abeliophyllum distichum and Forsythia ovata (Oleaceae).</title>
        <authorList>
            <person name="Jang H."/>
        </authorList>
    </citation>
    <scope>NUCLEOTIDE SEQUENCE [LARGE SCALE GENOMIC DNA]</scope>
</reference>
<evidence type="ECO:0000313" key="4">
    <source>
        <dbReference type="Proteomes" id="UP001604336"/>
    </source>
</evidence>
<dbReference type="GO" id="GO:0016740">
    <property type="term" value="F:transferase activity"/>
    <property type="evidence" value="ECO:0007669"/>
    <property type="project" value="UniProtKB-KW"/>
</dbReference>
<dbReference type="Pfam" id="PF00201">
    <property type="entry name" value="UDPGT"/>
    <property type="match status" value="1"/>
</dbReference>
<dbReference type="PANTHER" id="PTHR48047">
    <property type="entry name" value="GLYCOSYLTRANSFERASE"/>
    <property type="match status" value="1"/>
</dbReference>
<comment type="similarity">
    <text evidence="1">Belongs to the UDP-glycosyltransferase family.</text>
</comment>
<organism evidence="3 4">
    <name type="scientific">Abeliophyllum distichum</name>
    <dbReference type="NCBI Taxonomy" id="126358"/>
    <lineage>
        <taxon>Eukaryota</taxon>
        <taxon>Viridiplantae</taxon>
        <taxon>Streptophyta</taxon>
        <taxon>Embryophyta</taxon>
        <taxon>Tracheophyta</taxon>
        <taxon>Spermatophyta</taxon>
        <taxon>Magnoliopsida</taxon>
        <taxon>eudicotyledons</taxon>
        <taxon>Gunneridae</taxon>
        <taxon>Pentapetalae</taxon>
        <taxon>asterids</taxon>
        <taxon>lamiids</taxon>
        <taxon>Lamiales</taxon>
        <taxon>Oleaceae</taxon>
        <taxon>Forsythieae</taxon>
        <taxon>Abeliophyllum</taxon>
    </lineage>
</organism>
<evidence type="ECO:0000256" key="2">
    <source>
        <dbReference type="ARBA" id="ARBA00022679"/>
    </source>
</evidence>
<proteinExistence type="inferred from homology"/>
<dbReference type="InterPro" id="IPR002213">
    <property type="entry name" value="UDP_glucos_trans"/>
</dbReference>
<dbReference type="FunFam" id="3.40.50.2000:FF:000064">
    <property type="entry name" value="Glycosyltransferase"/>
    <property type="match status" value="1"/>
</dbReference>